<evidence type="ECO:0000313" key="3">
    <source>
        <dbReference type="Proteomes" id="UP001362999"/>
    </source>
</evidence>
<accession>A0AAV9ZU57</accession>
<name>A0AAV9ZU57_9AGAR</name>
<keyword evidence="3" id="KW-1185">Reference proteome</keyword>
<reference evidence="2 3" key="1">
    <citation type="journal article" date="2024" name="J Genomics">
        <title>Draft genome sequencing and assembly of Favolaschia claudopus CIRM-BRFM 2984 isolated from oak limbs.</title>
        <authorList>
            <person name="Navarro D."/>
            <person name="Drula E."/>
            <person name="Chaduli D."/>
            <person name="Cazenave R."/>
            <person name="Ahrendt S."/>
            <person name="Wang J."/>
            <person name="Lipzen A."/>
            <person name="Daum C."/>
            <person name="Barry K."/>
            <person name="Grigoriev I.V."/>
            <person name="Favel A."/>
            <person name="Rosso M.N."/>
            <person name="Martin F."/>
        </authorList>
    </citation>
    <scope>NUCLEOTIDE SEQUENCE [LARGE SCALE GENOMIC DNA]</scope>
    <source>
        <strain evidence="2 3">CIRM-BRFM 2984</strain>
    </source>
</reference>
<feature type="region of interest" description="Disordered" evidence="1">
    <location>
        <begin position="46"/>
        <end position="95"/>
    </location>
</feature>
<protein>
    <submittedName>
        <fullName evidence="2">Uncharacterized protein</fullName>
    </submittedName>
</protein>
<sequence>FNAVTTVHFTDGQSFSDILKCVLPCIAQLFPPNDPLVHCIRCLRSRQSHRSTAKTSISSDNTLGTTNHGSTRPGEGFQQEAREAYAQTNGKDMNHMDEVQEAVARIRMEIDAHD</sequence>
<dbReference type="AlphaFoldDB" id="A0AAV9ZU57"/>
<comment type="caution">
    <text evidence="2">The sequence shown here is derived from an EMBL/GenBank/DDBJ whole genome shotgun (WGS) entry which is preliminary data.</text>
</comment>
<organism evidence="2 3">
    <name type="scientific">Favolaschia claudopus</name>
    <dbReference type="NCBI Taxonomy" id="2862362"/>
    <lineage>
        <taxon>Eukaryota</taxon>
        <taxon>Fungi</taxon>
        <taxon>Dikarya</taxon>
        <taxon>Basidiomycota</taxon>
        <taxon>Agaricomycotina</taxon>
        <taxon>Agaricomycetes</taxon>
        <taxon>Agaricomycetidae</taxon>
        <taxon>Agaricales</taxon>
        <taxon>Marasmiineae</taxon>
        <taxon>Mycenaceae</taxon>
        <taxon>Favolaschia</taxon>
    </lineage>
</organism>
<dbReference type="Proteomes" id="UP001362999">
    <property type="component" value="Unassembled WGS sequence"/>
</dbReference>
<dbReference type="EMBL" id="JAWWNJ010000111">
    <property type="protein sequence ID" value="KAK6992334.1"/>
    <property type="molecule type" value="Genomic_DNA"/>
</dbReference>
<gene>
    <name evidence="2" type="ORF">R3P38DRAFT_2413447</name>
</gene>
<feature type="compositionally biased region" description="Polar residues" evidence="1">
    <location>
        <begin position="53"/>
        <end position="70"/>
    </location>
</feature>
<evidence type="ECO:0000256" key="1">
    <source>
        <dbReference type="SAM" id="MobiDB-lite"/>
    </source>
</evidence>
<proteinExistence type="predicted"/>
<feature type="non-terminal residue" evidence="2">
    <location>
        <position position="114"/>
    </location>
</feature>
<evidence type="ECO:0000313" key="2">
    <source>
        <dbReference type="EMBL" id="KAK6992334.1"/>
    </source>
</evidence>
<feature type="non-terminal residue" evidence="2">
    <location>
        <position position="1"/>
    </location>
</feature>